<dbReference type="SUPFAM" id="SSF53756">
    <property type="entry name" value="UDP-Glycosyltransferase/glycogen phosphorylase"/>
    <property type="match status" value="1"/>
</dbReference>
<dbReference type="Pfam" id="PF13439">
    <property type="entry name" value="Glyco_transf_4"/>
    <property type="match status" value="1"/>
</dbReference>
<feature type="domain" description="Glycosyltransferase subfamily 4-like N-terminal" evidence="2">
    <location>
        <begin position="13"/>
        <end position="162"/>
    </location>
</feature>
<accession>A0A076FB53</accession>
<evidence type="ECO:0000313" key="4">
    <source>
        <dbReference type="Proteomes" id="UP000028486"/>
    </source>
</evidence>
<organism evidence="3 4">
    <name type="scientific">Campylobacter iguaniorum</name>
    <dbReference type="NCBI Taxonomy" id="1244531"/>
    <lineage>
        <taxon>Bacteria</taxon>
        <taxon>Pseudomonadati</taxon>
        <taxon>Campylobacterota</taxon>
        <taxon>Epsilonproteobacteria</taxon>
        <taxon>Campylobacterales</taxon>
        <taxon>Campylobacteraceae</taxon>
        <taxon>Campylobacter</taxon>
    </lineage>
</organism>
<dbReference type="Proteomes" id="UP000028486">
    <property type="component" value="Chromosome"/>
</dbReference>
<keyword evidence="4" id="KW-1185">Reference proteome</keyword>
<dbReference type="RefSeq" id="WP_038454943.1">
    <property type="nucleotide sequence ID" value="NZ_CP009043.1"/>
</dbReference>
<dbReference type="InterPro" id="IPR028098">
    <property type="entry name" value="Glyco_trans_4-like_N"/>
</dbReference>
<dbReference type="AlphaFoldDB" id="A0A076FB53"/>
<dbReference type="CDD" id="cd03819">
    <property type="entry name" value="GT4_WavL-like"/>
    <property type="match status" value="1"/>
</dbReference>
<dbReference type="InterPro" id="IPR050194">
    <property type="entry name" value="Glycosyltransferase_grp1"/>
</dbReference>
<dbReference type="InterPro" id="IPR001296">
    <property type="entry name" value="Glyco_trans_1"/>
</dbReference>
<dbReference type="PANTHER" id="PTHR45947">
    <property type="entry name" value="SULFOQUINOVOSYL TRANSFERASE SQD2"/>
    <property type="match status" value="1"/>
</dbReference>
<dbReference type="EMBL" id="CP009043">
    <property type="protein sequence ID" value="AII15231.1"/>
    <property type="molecule type" value="Genomic_DNA"/>
</dbReference>
<evidence type="ECO:0000313" key="3">
    <source>
        <dbReference type="EMBL" id="AII15231.1"/>
    </source>
</evidence>
<gene>
    <name evidence="3" type="ORF">CIG1485E_1408</name>
</gene>
<dbReference type="STRING" id="1244531.CIG2463D_1598"/>
<dbReference type="OrthoDB" id="5147801at2"/>
<sequence>MKIIQMLPELKEGGVERGVVDINKALIKAGVTSIIMSNGGKLAEQITKDGGEHIKFDLASKNIFSVIWRVWKLKKLLKSINPDIIHVRSRVPAWLVYLANKSLKIKVVSTVHGLNSPNFYSKIMIKADAIITPSNCVKEHIIKHFDTDTNLITVVPRGVDLSAFDPSNLDAEFINEFRQKYKISKDDFVISNIGRITELKDYETFIKATNELKKIKKVKALIVGGVHPRKQKYYQSLKDLISNLGLENEVIFTGSQSKIAEIYSISNVVVSSSKKPESFGRSVAEALALNTPVVASNHGGVKDIIIDAKFGYFFEIGDFKGLCDKILLANELKFDGFKYIKNNFSFKQMFDKTMEIYKKELS</sequence>
<protein>
    <submittedName>
        <fullName evidence="3">Glycosyltransferase, family 1</fullName>
    </submittedName>
</protein>
<dbReference type="PANTHER" id="PTHR45947:SF3">
    <property type="entry name" value="SULFOQUINOVOSYL TRANSFERASE SQD2"/>
    <property type="match status" value="1"/>
</dbReference>
<dbReference type="KEGG" id="caj:CIG1485E_1408"/>
<evidence type="ECO:0000259" key="2">
    <source>
        <dbReference type="Pfam" id="PF13439"/>
    </source>
</evidence>
<dbReference type="GO" id="GO:0016758">
    <property type="term" value="F:hexosyltransferase activity"/>
    <property type="evidence" value="ECO:0007669"/>
    <property type="project" value="TreeGrafter"/>
</dbReference>
<proteinExistence type="predicted"/>
<dbReference type="Pfam" id="PF00534">
    <property type="entry name" value="Glycos_transf_1"/>
    <property type="match status" value="1"/>
</dbReference>
<reference evidence="4" key="1">
    <citation type="journal article" date="2014" name="Genome Announc.">
        <title>Complete Genome Sequence of Campylobacter iguaniorum Strain 1485ET, Isolated from a Bearded Dragon (Pogona vitticeps).</title>
        <authorList>
            <person name="Gilbert M.J."/>
            <person name="Miller W.G."/>
            <person name="Yee E."/>
            <person name="Kik M."/>
            <person name="Wagenaar J.A."/>
            <person name="Duim B."/>
        </authorList>
    </citation>
    <scope>NUCLEOTIDE SEQUENCE [LARGE SCALE GENOMIC DNA]</scope>
    <source>
        <strain evidence="4">1485E</strain>
    </source>
</reference>
<dbReference type="eggNOG" id="COG0438">
    <property type="taxonomic scope" value="Bacteria"/>
</dbReference>
<feature type="domain" description="Glycosyl transferase family 1" evidence="1">
    <location>
        <begin position="175"/>
        <end position="328"/>
    </location>
</feature>
<keyword evidence="3" id="KW-0808">Transferase</keyword>
<dbReference type="Gene3D" id="3.40.50.2000">
    <property type="entry name" value="Glycogen Phosphorylase B"/>
    <property type="match status" value="2"/>
</dbReference>
<dbReference type="HOGENOM" id="CLU_009583_0_3_7"/>
<evidence type="ECO:0000259" key="1">
    <source>
        <dbReference type="Pfam" id="PF00534"/>
    </source>
</evidence>
<name>A0A076FB53_9BACT</name>